<dbReference type="EMBL" id="FWFU01000003">
    <property type="protein sequence ID" value="SLN43387.1"/>
    <property type="molecule type" value="Genomic_DNA"/>
</dbReference>
<dbReference type="InterPro" id="IPR036610">
    <property type="entry name" value="PEBP-like_sf"/>
</dbReference>
<sequence>MKIATTALILLMSAGPALAEMSAQLVGGWDGKKVPAGQHCKLHGGNGATPPMRVSGIPAGARFIVAYFNDKSYKPLSRNGGHGTIAFPVRGAVTDLPAVPGMTASLPGGAQVIAAAKSTGKYASPGYLPPCSGGRGNLYTVDLKAIDGQGKVLSEIKNFQIGRY</sequence>
<dbReference type="Proteomes" id="UP000193207">
    <property type="component" value="Unassembled WGS sequence"/>
</dbReference>
<dbReference type="RefSeq" id="WP_245962836.1">
    <property type="nucleotide sequence ID" value="NZ_FWFU01000003.1"/>
</dbReference>
<evidence type="ECO:0000313" key="3">
    <source>
        <dbReference type="Proteomes" id="UP000193207"/>
    </source>
</evidence>
<feature type="chain" id="PRO_5012440000" evidence="1">
    <location>
        <begin position="20"/>
        <end position="164"/>
    </location>
</feature>
<reference evidence="2 3" key="1">
    <citation type="submission" date="2017-03" db="EMBL/GenBank/DDBJ databases">
        <authorList>
            <person name="Afonso C.L."/>
            <person name="Miller P.J."/>
            <person name="Scott M.A."/>
            <person name="Spackman E."/>
            <person name="Goraichik I."/>
            <person name="Dimitrov K.M."/>
            <person name="Suarez D.L."/>
            <person name="Swayne D.E."/>
        </authorList>
    </citation>
    <scope>NUCLEOTIDE SEQUENCE [LARGE SCALE GENOMIC DNA]</scope>
    <source>
        <strain evidence="2 3">CECT 8110</strain>
    </source>
</reference>
<keyword evidence="3" id="KW-1185">Reference proteome</keyword>
<dbReference type="Gene3D" id="3.90.280.10">
    <property type="entry name" value="PEBP-like"/>
    <property type="match status" value="1"/>
</dbReference>
<name>A0A1X6Z7H4_9RHOB</name>
<accession>A0A1X6Z7H4</accession>
<organism evidence="2 3">
    <name type="scientific">Roseovarius halotolerans</name>
    <dbReference type="NCBI Taxonomy" id="505353"/>
    <lineage>
        <taxon>Bacteria</taxon>
        <taxon>Pseudomonadati</taxon>
        <taxon>Pseudomonadota</taxon>
        <taxon>Alphaproteobacteria</taxon>
        <taxon>Rhodobacterales</taxon>
        <taxon>Roseobacteraceae</taxon>
        <taxon>Roseovarius</taxon>
    </lineage>
</organism>
<gene>
    <name evidence="2" type="ORF">ROH8110_02244</name>
</gene>
<feature type="signal peptide" evidence="1">
    <location>
        <begin position="1"/>
        <end position="19"/>
    </location>
</feature>
<dbReference type="AlphaFoldDB" id="A0A1X6Z7H4"/>
<keyword evidence="1" id="KW-0732">Signal</keyword>
<protein>
    <submittedName>
        <fullName evidence="2">Uncharacterized protein</fullName>
    </submittedName>
</protein>
<proteinExistence type="predicted"/>
<evidence type="ECO:0000313" key="2">
    <source>
        <dbReference type="EMBL" id="SLN43387.1"/>
    </source>
</evidence>
<evidence type="ECO:0000256" key="1">
    <source>
        <dbReference type="SAM" id="SignalP"/>
    </source>
</evidence>